<keyword evidence="1" id="KW-1133">Transmembrane helix</keyword>
<organism evidence="2 3">
    <name type="scientific">Caenimonas sedimenti</name>
    <dbReference type="NCBI Taxonomy" id="2596921"/>
    <lineage>
        <taxon>Bacteria</taxon>
        <taxon>Pseudomonadati</taxon>
        <taxon>Pseudomonadota</taxon>
        <taxon>Betaproteobacteria</taxon>
        <taxon>Burkholderiales</taxon>
        <taxon>Comamonadaceae</taxon>
        <taxon>Caenimonas</taxon>
    </lineage>
</organism>
<keyword evidence="1" id="KW-0472">Membrane</keyword>
<dbReference type="RefSeq" id="WP_145891942.1">
    <property type="nucleotide sequence ID" value="NZ_VOBQ01000004.1"/>
</dbReference>
<dbReference type="Proteomes" id="UP000318199">
    <property type="component" value="Unassembled WGS sequence"/>
</dbReference>
<dbReference type="EMBL" id="VOBQ01000004">
    <property type="protein sequence ID" value="TWO72230.1"/>
    <property type="molecule type" value="Genomic_DNA"/>
</dbReference>
<feature type="transmembrane region" description="Helical" evidence="1">
    <location>
        <begin position="76"/>
        <end position="94"/>
    </location>
</feature>
<evidence type="ECO:0000313" key="3">
    <source>
        <dbReference type="Proteomes" id="UP000318199"/>
    </source>
</evidence>
<proteinExistence type="predicted"/>
<evidence type="ECO:0000313" key="2">
    <source>
        <dbReference type="EMBL" id="TWO72230.1"/>
    </source>
</evidence>
<protein>
    <submittedName>
        <fullName evidence="2">DUF883 family protein</fullName>
    </submittedName>
</protein>
<accession>A0A562ZUF1</accession>
<keyword evidence="3" id="KW-1185">Reference proteome</keyword>
<reference evidence="2 3" key="1">
    <citation type="submission" date="2019-07" db="EMBL/GenBank/DDBJ databases">
        <title>Caenimonas sedimenti sp. nov., isolated from activated sludge.</title>
        <authorList>
            <person name="Xu J."/>
        </authorList>
    </citation>
    <scope>NUCLEOTIDE SEQUENCE [LARGE SCALE GENOMIC DNA]</scope>
    <source>
        <strain evidence="2 3">HX-9-20</strain>
    </source>
</reference>
<evidence type="ECO:0000256" key="1">
    <source>
        <dbReference type="SAM" id="Phobius"/>
    </source>
</evidence>
<name>A0A562ZUF1_9BURK</name>
<sequence>MTPQEKTASMLDNTRQIATHAMERAEGAMKDWRDTVQGVTHRGVNTLSDSAAAAQRQLGLYAQNSTRYVAEHPMKSALIAAAVGAAVAGLVLALRHRRNNDNSF</sequence>
<dbReference type="AlphaFoldDB" id="A0A562ZUF1"/>
<comment type="caution">
    <text evidence="2">The sequence shown here is derived from an EMBL/GenBank/DDBJ whole genome shotgun (WGS) entry which is preliminary data.</text>
</comment>
<gene>
    <name evidence="2" type="ORF">FN976_05865</name>
</gene>
<keyword evidence="1" id="KW-0812">Transmembrane</keyword>